<protein>
    <submittedName>
        <fullName evidence="2">Uncharacterized protein</fullName>
    </submittedName>
</protein>
<dbReference type="EMBL" id="CP072748">
    <property type="protein sequence ID" value="QTX12431.1"/>
    <property type="molecule type" value="Genomic_DNA"/>
</dbReference>
<dbReference type="EMBL" id="JAFMPM010000006">
    <property type="protein sequence ID" value="MBO0612069.1"/>
    <property type="molecule type" value="Genomic_DNA"/>
</dbReference>
<keyword evidence="3" id="KW-1185">Reference proteome</keyword>
<organism evidence="2">
    <name type="scientific">Thiothrix fructosivorans</name>
    <dbReference type="NCBI Taxonomy" id="111770"/>
    <lineage>
        <taxon>Bacteria</taxon>
        <taxon>Pseudomonadati</taxon>
        <taxon>Pseudomonadota</taxon>
        <taxon>Gammaproteobacteria</taxon>
        <taxon>Thiotrichales</taxon>
        <taxon>Thiotrichaceae</taxon>
        <taxon>Thiothrix</taxon>
    </lineage>
</organism>
<dbReference type="Proteomes" id="UP000664466">
    <property type="component" value="Unassembled WGS sequence"/>
</dbReference>
<evidence type="ECO:0000313" key="1">
    <source>
        <dbReference type="EMBL" id="MBO0612069.1"/>
    </source>
</evidence>
<evidence type="ECO:0000313" key="2">
    <source>
        <dbReference type="EMBL" id="QTX12431.1"/>
    </source>
</evidence>
<dbReference type="AlphaFoldDB" id="A0A8B0SN11"/>
<dbReference type="RefSeq" id="WP_207249781.1">
    <property type="nucleotide sequence ID" value="NZ_JAFMPM010000006.1"/>
</dbReference>
<reference evidence="2" key="2">
    <citation type="submission" date="2021-04" db="EMBL/GenBank/DDBJ databases">
        <title>Complete Genome and methylome analysis of Thiothrix fructosivorans ATCC 49748.</title>
        <authorList>
            <person name="Fomenkov A."/>
            <person name="Sun L."/>
            <person name="Vincze T."/>
            <person name="Grabovich M.Y."/>
            <person name="Roberts R.J."/>
        </authorList>
    </citation>
    <scope>NUCLEOTIDE SEQUENCE</scope>
    <source>
        <strain evidence="2">ATCC 49748</strain>
    </source>
</reference>
<name>A0A8B0SN11_9GAMM</name>
<sequence>MNDNAFYQCKFFIEQCISQNPENQEMVKAYVSLIEQKTKFDIAFFSQSAEVQKNWNDNQAKVNTNWQTTQTDIAKKQLEVNQRNF</sequence>
<reference evidence="1 3" key="1">
    <citation type="submission" date="2021-03" db="EMBL/GenBank/DDBJ databases">
        <title>Draft genome and methylome analysis of Thiotrix fructosivoruns ATCC 49748.</title>
        <authorList>
            <person name="Fomenkov A."/>
            <person name="Grabovich M.Y."/>
            <person name="Roberts R.J."/>
        </authorList>
    </citation>
    <scope>NUCLEOTIDE SEQUENCE [LARGE SCALE GENOMIC DNA]</scope>
    <source>
        <strain evidence="1 3">ATCC 49748</strain>
    </source>
</reference>
<gene>
    <name evidence="2" type="ORF">J1836_008945</name>
    <name evidence="1" type="ORF">J1836_03880</name>
</gene>
<evidence type="ECO:0000313" key="3">
    <source>
        <dbReference type="Proteomes" id="UP000664466"/>
    </source>
</evidence>
<proteinExistence type="predicted"/>
<accession>A0A8B0SN11</accession>